<dbReference type="PANTHER" id="PTHR35043:SF7">
    <property type="entry name" value="TRANSCRIPTION FACTOR DOMAIN-CONTAINING PROTEIN"/>
    <property type="match status" value="1"/>
</dbReference>
<dbReference type="AlphaFoldDB" id="A0A0C2X856"/>
<protein>
    <submittedName>
        <fullName evidence="2">Uncharacterized protein</fullName>
    </submittedName>
</protein>
<reference evidence="2 3" key="1">
    <citation type="submission" date="2014-04" db="EMBL/GenBank/DDBJ databases">
        <authorList>
            <consortium name="DOE Joint Genome Institute"/>
            <person name="Kuo A."/>
            <person name="Zuccaro A."/>
            <person name="Kohler A."/>
            <person name="Nagy L.G."/>
            <person name="Floudas D."/>
            <person name="Copeland A."/>
            <person name="Barry K.W."/>
            <person name="Cichocki N."/>
            <person name="Veneault-Fourrey C."/>
            <person name="LaButti K."/>
            <person name="Lindquist E.A."/>
            <person name="Lipzen A."/>
            <person name="Lundell T."/>
            <person name="Morin E."/>
            <person name="Murat C."/>
            <person name="Sun H."/>
            <person name="Tunlid A."/>
            <person name="Henrissat B."/>
            <person name="Grigoriev I.V."/>
            <person name="Hibbett D.S."/>
            <person name="Martin F."/>
            <person name="Nordberg H.P."/>
            <person name="Cantor M.N."/>
            <person name="Hua S.X."/>
        </authorList>
    </citation>
    <scope>NUCLEOTIDE SEQUENCE [LARGE SCALE GENOMIC DNA]</scope>
    <source>
        <strain evidence="2 3">MAFF 305830</strain>
    </source>
</reference>
<evidence type="ECO:0000313" key="2">
    <source>
        <dbReference type="EMBL" id="KIM25442.1"/>
    </source>
</evidence>
<reference evidence="3" key="2">
    <citation type="submission" date="2015-01" db="EMBL/GenBank/DDBJ databases">
        <title>Evolutionary Origins and Diversification of the Mycorrhizal Mutualists.</title>
        <authorList>
            <consortium name="DOE Joint Genome Institute"/>
            <consortium name="Mycorrhizal Genomics Consortium"/>
            <person name="Kohler A."/>
            <person name="Kuo A."/>
            <person name="Nagy L.G."/>
            <person name="Floudas D."/>
            <person name="Copeland A."/>
            <person name="Barry K.W."/>
            <person name="Cichocki N."/>
            <person name="Veneault-Fourrey C."/>
            <person name="LaButti K."/>
            <person name="Lindquist E.A."/>
            <person name="Lipzen A."/>
            <person name="Lundell T."/>
            <person name="Morin E."/>
            <person name="Murat C."/>
            <person name="Riley R."/>
            <person name="Ohm R."/>
            <person name="Sun H."/>
            <person name="Tunlid A."/>
            <person name="Henrissat B."/>
            <person name="Grigoriev I.V."/>
            <person name="Hibbett D.S."/>
            <person name="Martin F."/>
        </authorList>
    </citation>
    <scope>NUCLEOTIDE SEQUENCE [LARGE SCALE GENOMIC DNA]</scope>
    <source>
        <strain evidence="3">MAFF 305830</strain>
    </source>
</reference>
<dbReference type="OrthoDB" id="9451547at2759"/>
<feature type="chain" id="PRO_5002158542" evidence="1">
    <location>
        <begin position="19"/>
        <end position="187"/>
    </location>
</feature>
<keyword evidence="3" id="KW-1185">Reference proteome</keyword>
<evidence type="ECO:0000256" key="1">
    <source>
        <dbReference type="SAM" id="SignalP"/>
    </source>
</evidence>
<dbReference type="HOGENOM" id="CLU_135187_0_0_1"/>
<dbReference type="PANTHER" id="PTHR35043">
    <property type="entry name" value="TRANSCRIPTION FACTOR DOMAIN-CONTAINING PROTEIN"/>
    <property type="match status" value="1"/>
</dbReference>
<sequence length="187" mass="21193">SIMLALLLVYYLAQTTRSDAGPIPAPLEPRAVSSCGDQDATRTVWGVVWSCLSTIFLCTWVAVHPNVAFRPEKRDAGWFETWIRDRLHDFFTYKLLLFSWPLLVPEYILSWAVRQYVRADQIQKQGNFSSRNISRIPTKSLVPGWTKSHGFFVLMGGFHLFRLPPDAPSIPLPLKSSSPSDFIIPLG</sequence>
<dbReference type="STRING" id="933852.A0A0C2X856"/>
<feature type="signal peptide" evidence="1">
    <location>
        <begin position="1"/>
        <end position="18"/>
    </location>
</feature>
<dbReference type="Proteomes" id="UP000054097">
    <property type="component" value="Unassembled WGS sequence"/>
</dbReference>
<gene>
    <name evidence="2" type="ORF">M408DRAFT_74265</name>
</gene>
<name>A0A0C2X856_SERVB</name>
<dbReference type="EMBL" id="KN824314">
    <property type="protein sequence ID" value="KIM25442.1"/>
    <property type="molecule type" value="Genomic_DNA"/>
</dbReference>
<feature type="non-terminal residue" evidence="2">
    <location>
        <position position="1"/>
    </location>
</feature>
<accession>A0A0C2X856</accession>
<proteinExistence type="predicted"/>
<evidence type="ECO:0000313" key="3">
    <source>
        <dbReference type="Proteomes" id="UP000054097"/>
    </source>
</evidence>
<keyword evidence="1" id="KW-0732">Signal</keyword>
<organism evidence="2 3">
    <name type="scientific">Serendipita vermifera MAFF 305830</name>
    <dbReference type="NCBI Taxonomy" id="933852"/>
    <lineage>
        <taxon>Eukaryota</taxon>
        <taxon>Fungi</taxon>
        <taxon>Dikarya</taxon>
        <taxon>Basidiomycota</taxon>
        <taxon>Agaricomycotina</taxon>
        <taxon>Agaricomycetes</taxon>
        <taxon>Sebacinales</taxon>
        <taxon>Serendipitaceae</taxon>
        <taxon>Serendipita</taxon>
    </lineage>
</organism>